<evidence type="ECO:0000313" key="12">
    <source>
        <dbReference type="EMBL" id="MDR7280367.1"/>
    </source>
</evidence>
<sequence>MPEKVGMMVARARWRLWLPVAVAPLLTLVLAIARSGWWQGALIVALGTAVAWLAPGAAEGRRAAREFRQVTTDIRRQQLAAEQRRREAEYRRAEAEERRTEAEERRAEADEARRRADAAREAADERALIGPEMHDLVSNAIGVMVVLAEGGPAAVEGRPQAAVRAFDTIAGTGRRTLAELGDMLGVLRRDIEPGQRAVPGLADLPELVRIMRAAGMALTLVAPEDVRLGRREGLAVYRVVQEALTNALNHAPGQPVEVRLEVLDERLVATVSNPVPPRRGPEPANGHGVRSMRERAESVRGELSAAEDDGRWRVRLAVPVEQPAPPAKAAAKPRKGKGTGRKR</sequence>
<evidence type="ECO:0000256" key="4">
    <source>
        <dbReference type="ARBA" id="ARBA00022679"/>
    </source>
</evidence>
<keyword evidence="7" id="KW-0067">ATP-binding</keyword>
<accession>A0AAE3YX21</accession>
<name>A0AAE3YX21_9ACTN</name>
<feature type="compositionally biased region" description="Basic residues" evidence="9">
    <location>
        <begin position="331"/>
        <end position="343"/>
    </location>
</feature>
<dbReference type="InterPro" id="IPR050482">
    <property type="entry name" value="Sensor_HK_TwoCompSys"/>
</dbReference>
<comment type="caution">
    <text evidence="12">The sequence shown here is derived from an EMBL/GenBank/DDBJ whole genome shotgun (WGS) entry which is preliminary data.</text>
</comment>
<evidence type="ECO:0000256" key="6">
    <source>
        <dbReference type="ARBA" id="ARBA00022777"/>
    </source>
</evidence>
<keyword evidence="10" id="KW-0812">Transmembrane</keyword>
<dbReference type="Proteomes" id="UP001183643">
    <property type="component" value="Unassembled WGS sequence"/>
</dbReference>
<reference evidence="12" key="1">
    <citation type="submission" date="2023-07" db="EMBL/GenBank/DDBJ databases">
        <title>Sequencing the genomes of 1000 actinobacteria strains.</title>
        <authorList>
            <person name="Klenk H.-P."/>
        </authorList>
    </citation>
    <scope>NUCLEOTIDE SEQUENCE</scope>
    <source>
        <strain evidence="12">DSM 44707</strain>
    </source>
</reference>
<evidence type="ECO:0000256" key="5">
    <source>
        <dbReference type="ARBA" id="ARBA00022741"/>
    </source>
</evidence>
<feature type="transmembrane region" description="Helical" evidence="10">
    <location>
        <begin position="41"/>
        <end position="58"/>
    </location>
</feature>
<evidence type="ECO:0000259" key="11">
    <source>
        <dbReference type="Pfam" id="PF07730"/>
    </source>
</evidence>
<dbReference type="Gene3D" id="1.20.5.1930">
    <property type="match status" value="1"/>
</dbReference>
<dbReference type="GO" id="GO:0000155">
    <property type="term" value="F:phosphorelay sensor kinase activity"/>
    <property type="evidence" value="ECO:0007669"/>
    <property type="project" value="InterPro"/>
</dbReference>
<keyword evidence="5" id="KW-0547">Nucleotide-binding</keyword>
<dbReference type="RefSeq" id="WP_310374689.1">
    <property type="nucleotide sequence ID" value="NZ_JAVDYB010000001.1"/>
</dbReference>
<feature type="region of interest" description="Disordered" evidence="9">
    <location>
        <begin position="272"/>
        <end position="343"/>
    </location>
</feature>
<dbReference type="AlphaFoldDB" id="A0AAE3YX21"/>
<dbReference type="GO" id="GO:0016020">
    <property type="term" value="C:membrane"/>
    <property type="evidence" value="ECO:0007669"/>
    <property type="project" value="InterPro"/>
</dbReference>
<keyword evidence="6 12" id="KW-0418">Kinase</keyword>
<dbReference type="InterPro" id="IPR036890">
    <property type="entry name" value="HATPase_C_sf"/>
</dbReference>
<comment type="catalytic activity">
    <reaction evidence="1">
        <text>ATP + protein L-histidine = ADP + protein N-phospho-L-histidine.</text>
        <dbReference type="EC" id="2.7.13.3"/>
    </reaction>
</comment>
<dbReference type="PANTHER" id="PTHR24421">
    <property type="entry name" value="NITRATE/NITRITE SENSOR PROTEIN NARX-RELATED"/>
    <property type="match status" value="1"/>
</dbReference>
<keyword evidence="3" id="KW-0597">Phosphoprotein</keyword>
<proteinExistence type="predicted"/>
<dbReference type="EMBL" id="JAVDYB010000001">
    <property type="protein sequence ID" value="MDR7280367.1"/>
    <property type="molecule type" value="Genomic_DNA"/>
</dbReference>
<evidence type="ECO:0000256" key="1">
    <source>
        <dbReference type="ARBA" id="ARBA00000085"/>
    </source>
</evidence>
<dbReference type="InterPro" id="IPR011712">
    <property type="entry name" value="Sig_transdc_His_kin_sub3_dim/P"/>
</dbReference>
<dbReference type="Pfam" id="PF07730">
    <property type="entry name" value="HisKA_3"/>
    <property type="match status" value="1"/>
</dbReference>
<keyword evidence="8" id="KW-0902">Two-component regulatory system</keyword>
<keyword evidence="13" id="KW-1185">Reference proteome</keyword>
<evidence type="ECO:0000256" key="3">
    <source>
        <dbReference type="ARBA" id="ARBA00022553"/>
    </source>
</evidence>
<dbReference type="Gene3D" id="3.30.565.10">
    <property type="entry name" value="Histidine kinase-like ATPase, C-terminal domain"/>
    <property type="match status" value="1"/>
</dbReference>
<keyword evidence="10" id="KW-0472">Membrane</keyword>
<evidence type="ECO:0000256" key="2">
    <source>
        <dbReference type="ARBA" id="ARBA00012438"/>
    </source>
</evidence>
<dbReference type="SUPFAM" id="SSF55874">
    <property type="entry name" value="ATPase domain of HSP90 chaperone/DNA topoisomerase II/histidine kinase"/>
    <property type="match status" value="1"/>
</dbReference>
<dbReference type="CDD" id="cd16917">
    <property type="entry name" value="HATPase_UhpB-NarQ-NarX-like"/>
    <property type="match status" value="1"/>
</dbReference>
<protein>
    <recommendedName>
        <fullName evidence="2">histidine kinase</fullName>
        <ecNumber evidence="2">2.7.13.3</ecNumber>
    </recommendedName>
</protein>
<dbReference type="GO" id="GO:0005524">
    <property type="term" value="F:ATP binding"/>
    <property type="evidence" value="ECO:0007669"/>
    <property type="project" value="UniProtKB-KW"/>
</dbReference>
<keyword evidence="10" id="KW-1133">Transmembrane helix</keyword>
<feature type="domain" description="Signal transduction histidine kinase subgroup 3 dimerisation and phosphoacceptor" evidence="11">
    <location>
        <begin position="125"/>
        <end position="189"/>
    </location>
</feature>
<dbReference type="EC" id="2.7.13.3" evidence="2"/>
<evidence type="ECO:0000256" key="8">
    <source>
        <dbReference type="ARBA" id="ARBA00023012"/>
    </source>
</evidence>
<evidence type="ECO:0000256" key="10">
    <source>
        <dbReference type="SAM" id="Phobius"/>
    </source>
</evidence>
<evidence type="ECO:0000256" key="7">
    <source>
        <dbReference type="ARBA" id="ARBA00022840"/>
    </source>
</evidence>
<evidence type="ECO:0000313" key="13">
    <source>
        <dbReference type="Proteomes" id="UP001183643"/>
    </source>
</evidence>
<keyword evidence="4" id="KW-0808">Transferase</keyword>
<evidence type="ECO:0000256" key="9">
    <source>
        <dbReference type="SAM" id="MobiDB-lite"/>
    </source>
</evidence>
<dbReference type="GO" id="GO:0046983">
    <property type="term" value="F:protein dimerization activity"/>
    <property type="evidence" value="ECO:0007669"/>
    <property type="project" value="InterPro"/>
</dbReference>
<feature type="compositionally biased region" description="Basic and acidic residues" evidence="9">
    <location>
        <begin position="291"/>
        <end position="300"/>
    </location>
</feature>
<feature type="region of interest" description="Disordered" evidence="9">
    <location>
        <begin position="85"/>
        <end position="117"/>
    </location>
</feature>
<organism evidence="12 13">
    <name type="scientific">Catenuloplanes atrovinosus</name>
    <dbReference type="NCBI Taxonomy" id="137266"/>
    <lineage>
        <taxon>Bacteria</taxon>
        <taxon>Bacillati</taxon>
        <taxon>Actinomycetota</taxon>
        <taxon>Actinomycetes</taxon>
        <taxon>Micromonosporales</taxon>
        <taxon>Micromonosporaceae</taxon>
        <taxon>Catenuloplanes</taxon>
    </lineage>
</organism>
<dbReference type="PANTHER" id="PTHR24421:SF10">
    <property type="entry name" value="NITRATE_NITRITE SENSOR PROTEIN NARQ"/>
    <property type="match status" value="1"/>
</dbReference>
<gene>
    <name evidence="12" type="ORF">J2S41_007145</name>
</gene>